<evidence type="ECO:0000256" key="2">
    <source>
        <dbReference type="ARBA" id="ARBA00009399"/>
    </source>
</evidence>
<comment type="caution">
    <text evidence="8">The sequence shown here is derived from an EMBL/GenBank/DDBJ whole genome shotgun (WGS) entry which is preliminary data.</text>
</comment>
<evidence type="ECO:0000256" key="5">
    <source>
        <dbReference type="ARBA" id="ARBA00023136"/>
    </source>
</evidence>
<evidence type="ECO:0000256" key="1">
    <source>
        <dbReference type="ARBA" id="ARBA00004141"/>
    </source>
</evidence>
<keyword evidence="3 6" id="KW-0812">Transmembrane</keyword>
<evidence type="ECO:0000259" key="7">
    <source>
        <dbReference type="Pfam" id="PF04138"/>
    </source>
</evidence>
<gene>
    <name evidence="8" type="ORF">GCM10009606_27970</name>
</gene>
<feature type="transmembrane region" description="Helical" evidence="6">
    <location>
        <begin position="125"/>
        <end position="143"/>
    </location>
</feature>
<sequence length="155" mass="16370">MSARPIARGALRRILGEVVRFLLVGGLATAVSFVGFNMLVHGLFLGGGAPLARQAVPAFVLVNVVAGCVAYAGMRAWAFRDREVSDPATGLVRFFGLGALTMAIPVVCLWASRHVLGLTSPLADNLAANVIGLGLGAAARFWVFRRYVFDEVSIA</sequence>
<dbReference type="Pfam" id="PF04138">
    <property type="entry name" value="GtrA_DPMS_TM"/>
    <property type="match status" value="1"/>
</dbReference>
<accession>A0ABN1UFH9</accession>
<name>A0ABN1UFH9_9ACTN</name>
<evidence type="ECO:0000256" key="3">
    <source>
        <dbReference type="ARBA" id="ARBA00022692"/>
    </source>
</evidence>
<evidence type="ECO:0000313" key="9">
    <source>
        <dbReference type="Proteomes" id="UP001499979"/>
    </source>
</evidence>
<comment type="subcellular location">
    <subcellularLocation>
        <location evidence="1">Membrane</location>
        <topology evidence="1">Multi-pass membrane protein</topology>
    </subcellularLocation>
</comment>
<dbReference type="EMBL" id="BAAAJE010000014">
    <property type="protein sequence ID" value="GAA1147552.1"/>
    <property type="molecule type" value="Genomic_DNA"/>
</dbReference>
<protein>
    <submittedName>
        <fullName evidence="8">GtrA family protein</fullName>
    </submittedName>
</protein>
<dbReference type="PANTHER" id="PTHR38459:SF1">
    <property type="entry name" value="PROPHAGE BACTOPRENOL-LINKED GLUCOSE TRANSLOCASE HOMOLOG"/>
    <property type="match status" value="1"/>
</dbReference>
<dbReference type="PANTHER" id="PTHR38459">
    <property type="entry name" value="PROPHAGE BACTOPRENOL-LINKED GLUCOSE TRANSLOCASE HOMOLOG"/>
    <property type="match status" value="1"/>
</dbReference>
<feature type="transmembrane region" description="Helical" evidence="6">
    <location>
        <begin position="21"/>
        <end position="44"/>
    </location>
</feature>
<evidence type="ECO:0000256" key="6">
    <source>
        <dbReference type="SAM" id="Phobius"/>
    </source>
</evidence>
<keyword evidence="5 6" id="KW-0472">Membrane</keyword>
<evidence type="ECO:0000256" key="4">
    <source>
        <dbReference type="ARBA" id="ARBA00022989"/>
    </source>
</evidence>
<dbReference type="InterPro" id="IPR007267">
    <property type="entry name" value="GtrA_DPMS_TM"/>
</dbReference>
<reference evidence="8 9" key="1">
    <citation type="journal article" date="2019" name="Int. J. Syst. Evol. Microbiol.">
        <title>The Global Catalogue of Microorganisms (GCM) 10K type strain sequencing project: providing services to taxonomists for standard genome sequencing and annotation.</title>
        <authorList>
            <consortium name="The Broad Institute Genomics Platform"/>
            <consortium name="The Broad Institute Genome Sequencing Center for Infectious Disease"/>
            <person name="Wu L."/>
            <person name="Ma J."/>
        </authorList>
    </citation>
    <scope>NUCLEOTIDE SEQUENCE [LARGE SCALE GENOMIC DNA]</scope>
    <source>
        <strain evidence="8 9">JCM 11813</strain>
    </source>
</reference>
<feature type="transmembrane region" description="Helical" evidence="6">
    <location>
        <begin position="90"/>
        <end position="113"/>
    </location>
</feature>
<evidence type="ECO:0000313" key="8">
    <source>
        <dbReference type="EMBL" id="GAA1147552.1"/>
    </source>
</evidence>
<dbReference type="Proteomes" id="UP001499979">
    <property type="component" value="Unassembled WGS sequence"/>
</dbReference>
<dbReference type="RefSeq" id="WP_343908192.1">
    <property type="nucleotide sequence ID" value="NZ_BAAAJE010000014.1"/>
</dbReference>
<feature type="domain" description="GtrA/DPMS transmembrane" evidence="7">
    <location>
        <begin position="20"/>
        <end position="149"/>
    </location>
</feature>
<proteinExistence type="inferred from homology"/>
<dbReference type="InterPro" id="IPR051401">
    <property type="entry name" value="GtrA_CellWall_Glycosyl"/>
</dbReference>
<comment type="similarity">
    <text evidence="2">Belongs to the GtrA family.</text>
</comment>
<organism evidence="8 9">
    <name type="scientific">Nocardioides aquiterrae</name>
    <dbReference type="NCBI Taxonomy" id="203799"/>
    <lineage>
        <taxon>Bacteria</taxon>
        <taxon>Bacillati</taxon>
        <taxon>Actinomycetota</taxon>
        <taxon>Actinomycetes</taxon>
        <taxon>Propionibacteriales</taxon>
        <taxon>Nocardioidaceae</taxon>
        <taxon>Nocardioides</taxon>
    </lineage>
</organism>
<feature type="transmembrane region" description="Helical" evidence="6">
    <location>
        <begin position="56"/>
        <end position="78"/>
    </location>
</feature>
<keyword evidence="9" id="KW-1185">Reference proteome</keyword>
<keyword evidence="4 6" id="KW-1133">Transmembrane helix</keyword>